<dbReference type="InterPro" id="IPR009081">
    <property type="entry name" value="PP-bd_ACP"/>
</dbReference>
<evidence type="ECO:0000259" key="3">
    <source>
        <dbReference type="SMART" id="SM00823"/>
    </source>
</evidence>
<dbReference type="Gene3D" id="3.40.50.720">
    <property type="entry name" value="NAD(P)-binding Rossmann-like Domain"/>
    <property type="match status" value="1"/>
</dbReference>
<dbReference type="Pfam" id="PF07993">
    <property type="entry name" value="NAD_binding_4"/>
    <property type="match status" value="1"/>
</dbReference>
<dbReference type="SUPFAM" id="SSF51735">
    <property type="entry name" value="NAD(P)-binding Rossmann-fold domains"/>
    <property type="match status" value="1"/>
</dbReference>
<dbReference type="PANTHER" id="PTHR43439">
    <property type="entry name" value="PHENYLACETATE-COENZYME A LIGASE"/>
    <property type="match status" value="1"/>
</dbReference>
<accession>A0AA39YTG4</accession>
<dbReference type="InterPro" id="IPR051414">
    <property type="entry name" value="Adenylate-forming_Reductase"/>
</dbReference>
<dbReference type="InterPro" id="IPR045851">
    <property type="entry name" value="AMP-bd_C_sf"/>
</dbReference>
<organism evidence="4 5">
    <name type="scientific">Cercophora samala</name>
    <dbReference type="NCBI Taxonomy" id="330535"/>
    <lineage>
        <taxon>Eukaryota</taxon>
        <taxon>Fungi</taxon>
        <taxon>Dikarya</taxon>
        <taxon>Ascomycota</taxon>
        <taxon>Pezizomycotina</taxon>
        <taxon>Sordariomycetes</taxon>
        <taxon>Sordariomycetidae</taxon>
        <taxon>Sordariales</taxon>
        <taxon>Lasiosphaeriaceae</taxon>
        <taxon>Cercophora</taxon>
    </lineage>
</organism>
<dbReference type="SUPFAM" id="SSF56801">
    <property type="entry name" value="Acetyl-CoA synthetase-like"/>
    <property type="match status" value="1"/>
</dbReference>
<protein>
    <recommendedName>
        <fullName evidence="3">Polyketide synthase-like phosphopantetheine-binding domain-containing protein</fullName>
    </recommendedName>
</protein>
<comment type="caution">
    <text evidence="4">The sequence shown here is derived from an EMBL/GenBank/DDBJ whole genome shotgun (WGS) entry which is preliminary data.</text>
</comment>
<proteinExistence type="predicted"/>
<gene>
    <name evidence="4" type="ORF">QBC41DRAFT_385820</name>
</gene>
<dbReference type="AlphaFoldDB" id="A0AA39YTG4"/>
<dbReference type="PROSITE" id="PS00012">
    <property type="entry name" value="PHOSPHOPANTETHEINE"/>
    <property type="match status" value="1"/>
</dbReference>
<reference evidence="4" key="1">
    <citation type="submission" date="2023-06" db="EMBL/GenBank/DDBJ databases">
        <title>Genome-scale phylogeny and comparative genomics of the fungal order Sordariales.</title>
        <authorList>
            <consortium name="Lawrence Berkeley National Laboratory"/>
            <person name="Hensen N."/>
            <person name="Bonometti L."/>
            <person name="Westerberg I."/>
            <person name="Brannstrom I.O."/>
            <person name="Guillou S."/>
            <person name="Cros-Aarteil S."/>
            <person name="Calhoun S."/>
            <person name="Haridas S."/>
            <person name="Kuo A."/>
            <person name="Mondo S."/>
            <person name="Pangilinan J."/>
            <person name="Riley R."/>
            <person name="Labutti K."/>
            <person name="Andreopoulos B."/>
            <person name="Lipzen A."/>
            <person name="Chen C."/>
            <person name="Yanf M."/>
            <person name="Daum C."/>
            <person name="Ng V."/>
            <person name="Clum A."/>
            <person name="Steindorff A."/>
            <person name="Ohm R."/>
            <person name="Martin F."/>
            <person name="Silar P."/>
            <person name="Natvig D."/>
            <person name="Lalanne C."/>
            <person name="Gautier V."/>
            <person name="Ament-Velasquez S.L."/>
            <person name="Kruys A."/>
            <person name="Hutchinson M.I."/>
            <person name="Powell A.J."/>
            <person name="Barry K."/>
            <person name="Miller A.N."/>
            <person name="Grigoriev I.V."/>
            <person name="Debuchy R."/>
            <person name="Gladieux P."/>
            <person name="Thoren M.H."/>
            <person name="Johannesson H."/>
        </authorList>
    </citation>
    <scope>NUCLEOTIDE SEQUENCE</scope>
    <source>
        <strain evidence="4">CBS 307.81</strain>
    </source>
</reference>
<dbReference type="Gene3D" id="1.10.1200.10">
    <property type="entry name" value="ACP-like"/>
    <property type="match status" value="1"/>
</dbReference>
<dbReference type="InterPro" id="IPR036291">
    <property type="entry name" value="NAD(P)-bd_dom_sf"/>
</dbReference>
<sequence>MRTFIPPKVTLEFGKGDGIQSLCELVEFHAENNPEYLFCIQAEKNHGFEEYSLTHVTYAMLKRAITNCCQWLEAQVAALQRRIQDANGDYDHGPPRPVALLMDSDLGLAVYILALMRLGIPAVLLSTRLSTTAVQHLLQQTGATAAIVSRRLLSMLKEPAPSAGTNLEHGAPQNPNLEICIAAGYQTFLRDLDPGLSPAHNPPQTTNPALILHSSGTSGLPKPIPCSHAHFLAFSQCHEFETAEQRQGLTLSSSPFFHEIASLPHNRGISALQKLDFIAFGGGLPNPSIGQKLDAAGVRLINHYGATETGPLTPFFVPRVGHDWRFVRLRRDITEVMEGELTPVVDFEGGEEREGRGVYKLSLRPLGWKERFELQDLLVARDGRGGGLEGGEFSVAGRTDDLICLATGEKVRPGVLEGALARHGGVKAAVAVGEGRFEVGVVVETVGKVGEKEEEELRGEIWPLVEEAGREMDAHARVSSPAAILFVGPGGLPRSDKGTVLRREVNRVYAKEIEEMYRGLEAAGTAPAFDLGTPRESVRGLVKAVATLPDHWSDDDDFFELGMDSLQATKLRRLLAASLRAAQKNGNQGVNVDKVADDVVYRNPSVSRLAEAIVGQNTSQNGTSSLEYLEQMADKYSNTTTERAPQGAVVVITGSTGSLGSFILAQLVKSPTLGGVIALLRPSTVPAHERQKKALKSKSIELSDSEWSKIETHEADLGAPFLGLDGGLHQKIASKATHVVHVAWPMNFNMSLQSFGSAFRALQNLIQLSCESHRIQPSRRPRLLFISSISTVGNYPSQHGQLFVPEEVTSGQSSALQLGYAEAKLVCEKMVERAARDHPQIQAGFARVGQIAGSQGGYWNVDEHFVALVASSCKVRKLPDLQGTHSWLPVDATAAAVVEILFNNNPLQLVYHLENPVRQSWQETIRLLANELEFTPAQVVPFEQWLEGVMSAPDQDNPAKKLSQFFQNEFGKMSCGGIILDTAVARRDSPTLKRMGTIDPDQVRLYIQYWRNCGVLG</sequence>
<dbReference type="InterPro" id="IPR042099">
    <property type="entry name" value="ANL_N_sf"/>
</dbReference>
<feature type="domain" description="Polyketide synthase-like phosphopantetheine-binding" evidence="3">
    <location>
        <begin position="535"/>
        <end position="617"/>
    </location>
</feature>
<dbReference type="Pfam" id="PF00550">
    <property type="entry name" value="PP-binding"/>
    <property type="match status" value="1"/>
</dbReference>
<evidence type="ECO:0000256" key="1">
    <source>
        <dbReference type="ARBA" id="ARBA00022450"/>
    </source>
</evidence>
<dbReference type="Proteomes" id="UP001174997">
    <property type="component" value="Unassembled WGS sequence"/>
</dbReference>
<dbReference type="Gene3D" id="3.30.300.30">
    <property type="match status" value="1"/>
</dbReference>
<dbReference type="InterPro" id="IPR020845">
    <property type="entry name" value="AMP-binding_CS"/>
</dbReference>
<dbReference type="InterPro" id="IPR020806">
    <property type="entry name" value="PKS_PP-bd"/>
</dbReference>
<dbReference type="InterPro" id="IPR036736">
    <property type="entry name" value="ACP-like_sf"/>
</dbReference>
<name>A0AA39YTG4_9PEZI</name>
<keyword evidence="2" id="KW-0597">Phosphoprotein</keyword>
<dbReference type="SMART" id="SM00823">
    <property type="entry name" value="PKS_PP"/>
    <property type="match status" value="1"/>
</dbReference>
<dbReference type="Pfam" id="PF23562">
    <property type="entry name" value="AMP-binding_C_3"/>
    <property type="match status" value="1"/>
</dbReference>
<dbReference type="EMBL" id="JAULSY010000208">
    <property type="protein sequence ID" value="KAK0658319.1"/>
    <property type="molecule type" value="Genomic_DNA"/>
</dbReference>
<keyword evidence="1" id="KW-0596">Phosphopantetheine</keyword>
<dbReference type="SUPFAM" id="SSF47336">
    <property type="entry name" value="ACP-like"/>
    <property type="match status" value="1"/>
</dbReference>
<dbReference type="InterPro" id="IPR006162">
    <property type="entry name" value="Ppantetheine_attach_site"/>
</dbReference>
<dbReference type="InterPro" id="IPR013120">
    <property type="entry name" value="FAR_NAD-bd"/>
</dbReference>
<dbReference type="PROSITE" id="PS00455">
    <property type="entry name" value="AMP_BINDING"/>
    <property type="match status" value="1"/>
</dbReference>
<evidence type="ECO:0000313" key="5">
    <source>
        <dbReference type="Proteomes" id="UP001174997"/>
    </source>
</evidence>
<dbReference type="Pfam" id="PF00501">
    <property type="entry name" value="AMP-binding"/>
    <property type="match status" value="1"/>
</dbReference>
<dbReference type="GO" id="GO:0031177">
    <property type="term" value="F:phosphopantetheine binding"/>
    <property type="evidence" value="ECO:0007669"/>
    <property type="project" value="InterPro"/>
</dbReference>
<evidence type="ECO:0000313" key="4">
    <source>
        <dbReference type="EMBL" id="KAK0658319.1"/>
    </source>
</evidence>
<dbReference type="InterPro" id="IPR000873">
    <property type="entry name" value="AMP-dep_synth/lig_dom"/>
</dbReference>
<keyword evidence="5" id="KW-1185">Reference proteome</keyword>
<dbReference type="Gene3D" id="3.40.50.12780">
    <property type="entry name" value="N-terminal domain of ligase-like"/>
    <property type="match status" value="1"/>
</dbReference>
<dbReference type="PANTHER" id="PTHR43439:SF2">
    <property type="entry name" value="ENZYME, PUTATIVE (JCVI)-RELATED"/>
    <property type="match status" value="1"/>
</dbReference>
<evidence type="ECO:0000256" key="2">
    <source>
        <dbReference type="ARBA" id="ARBA00022553"/>
    </source>
</evidence>